<keyword evidence="6" id="KW-0862">Zinc</keyword>
<evidence type="ECO:0000256" key="2">
    <source>
        <dbReference type="ARBA" id="ARBA00007018"/>
    </source>
</evidence>
<evidence type="ECO:0000313" key="9">
    <source>
        <dbReference type="Proteomes" id="UP000246464"/>
    </source>
</evidence>
<keyword evidence="9" id="KW-1185">Reference proteome</keyword>
<protein>
    <submittedName>
        <fullName evidence="8">Putative rhabdoid tumor deletion region protein 1</fullName>
    </submittedName>
</protein>
<dbReference type="Proteomes" id="UP000246464">
    <property type="component" value="Chromosome 9"/>
</dbReference>
<dbReference type="GO" id="GO:0046872">
    <property type="term" value="F:metal ion binding"/>
    <property type="evidence" value="ECO:0007669"/>
    <property type="project" value="UniProtKB-KW"/>
</dbReference>
<evidence type="ECO:0000256" key="6">
    <source>
        <dbReference type="PIRSR" id="PIRSR604254-1"/>
    </source>
</evidence>
<dbReference type="SMART" id="SM00185">
    <property type="entry name" value="ARM"/>
    <property type="match status" value="3"/>
</dbReference>
<dbReference type="InterPro" id="IPR042856">
    <property type="entry name" value="RSP14"/>
</dbReference>
<evidence type="ECO:0000256" key="5">
    <source>
        <dbReference type="ARBA" id="ARBA00023136"/>
    </source>
</evidence>
<feature type="domain" description="Condensin complex subunit 1 C-terminal" evidence="7">
    <location>
        <begin position="155"/>
        <end position="265"/>
    </location>
</feature>
<dbReference type="PANTHER" id="PTHR15599:SF1">
    <property type="entry name" value="RADIAL SPOKE HEAD 14 HOMOLOG"/>
    <property type="match status" value="1"/>
</dbReference>
<evidence type="ECO:0000313" key="8">
    <source>
        <dbReference type="EMBL" id="AWP07707.1"/>
    </source>
</evidence>
<comment type="subcellular location">
    <subcellularLocation>
        <location evidence="1">Membrane</location>
        <topology evidence="1">Multi-pass membrane protein</topology>
    </subcellularLocation>
</comment>
<organism evidence="8 9">
    <name type="scientific">Scophthalmus maximus</name>
    <name type="common">Turbot</name>
    <name type="synonym">Psetta maxima</name>
    <dbReference type="NCBI Taxonomy" id="52904"/>
    <lineage>
        <taxon>Eukaryota</taxon>
        <taxon>Metazoa</taxon>
        <taxon>Chordata</taxon>
        <taxon>Craniata</taxon>
        <taxon>Vertebrata</taxon>
        <taxon>Euteleostomi</taxon>
        <taxon>Actinopterygii</taxon>
        <taxon>Neopterygii</taxon>
        <taxon>Teleostei</taxon>
        <taxon>Neoteleostei</taxon>
        <taxon>Acanthomorphata</taxon>
        <taxon>Carangaria</taxon>
        <taxon>Pleuronectiformes</taxon>
        <taxon>Pleuronectoidei</taxon>
        <taxon>Scophthalmidae</taxon>
        <taxon>Scophthalmus</taxon>
    </lineage>
</organism>
<feature type="binding site" evidence="6">
    <location>
        <position position="415"/>
    </location>
    <ligand>
        <name>Zn(2+)</name>
        <dbReference type="ChEBI" id="CHEBI:29105"/>
    </ligand>
</feature>
<dbReference type="SUPFAM" id="SSF48371">
    <property type="entry name" value="ARM repeat"/>
    <property type="match status" value="1"/>
</dbReference>
<evidence type="ECO:0000256" key="4">
    <source>
        <dbReference type="ARBA" id="ARBA00022989"/>
    </source>
</evidence>
<feature type="binding site" evidence="6">
    <location>
        <position position="411"/>
    </location>
    <ligand>
        <name>Zn(2+)</name>
        <dbReference type="ChEBI" id="CHEBI:29105"/>
    </ligand>
</feature>
<dbReference type="InterPro" id="IPR016024">
    <property type="entry name" value="ARM-type_fold"/>
</dbReference>
<dbReference type="InterPro" id="IPR004254">
    <property type="entry name" value="AdipoR/HlyIII-related"/>
</dbReference>
<dbReference type="Gene3D" id="1.25.10.10">
    <property type="entry name" value="Leucine-rich Repeat Variant"/>
    <property type="match status" value="1"/>
</dbReference>
<reference evidence="8 9" key="1">
    <citation type="submission" date="2017-12" db="EMBL/GenBank/DDBJ databases">
        <title>Integrating genomic resources of turbot (Scophthalmus maximus) in depth evaluation of genetic and physical mapping variation across individuals.</title>
        <authorList>
            <person name="Martinez P."/>
        </authorList>
    </citation>
    <scope>NUCLEOTIDE SEQUENCE [LARGE SCALE GENOMIC DNA]</scope>
</reference>
<keyword evidence="4" id="KW-1133">Transmembrane helix</keyword>
<dbReference type="EMBL" id="CP026251">
    <property type="protein sequence ID" value="AWP07707.1"/>
    <property type="molecule type" value="Genomic_DNA"/>
</dbReference>
<dbReference type="InterPro" id="IPR011989">
    <property type="entry name" value="ARM-like"/>
</dbReference>
<evidence type="ECO:0000256" key="1">
    <source>
        <dbReference type="ARBA" id="ARBA00004141"/>
    </source>
</evidence>
<comment type="similarity">
    <text evidence="2">Belongs to the ADIPOR family.</text>
</comment>
<dbReference type="InterPro" id="IPR000225">
    <property type="entry name" value="Armadillo"/>
</dbReference>
<dbReference type="PANTHER" id="PTHR15599">
    <property type="entry name" value="RTDR1"/>
    <property type="match status" value="1"/>
</dbReference>
<gene>
    <name evidence="8" type="ORF">SMAX5B_004698</name>
</gene>
<proteinExistence type="inferred from homology"/>
<keyword evidence="5" id="KW-0472">Membrane</keyword>
<dbReference type="Pfam" id="PF03006">
    <property type="entry name" value="HlyIII"/>
    <property type="match status" value="1"/>
</dbReference>
<keyword evidence="3" id="KW-0812">Transmembrane</keyword>
<dbReference type="STRING" id="52904.ENSSMAP00000027458"/>
<dbReference type="AlphaFoldDB" id="A0A2U9BU00"/>
<dbReference type="InterPro" id="IPR032682">
    <property type="entry name" value="Cnd1_C"/>
</dbReference>
<evidence type="ECO:0000259" key="7">
    <source>
        <dbReference type="Pfam" id="PF12717"/>
    </source>
</evidence>
<name>A0A2U9BU00_SCOMX</name>
<accession>A0A2U9BU00</accession>
<keyword evidence="6" id="KW-0479">Metal-binding</keyword>
<evidence type="ECO:0000256" key="3">
    <source>
        <dbReference type="ARBA" id="ARBA00022692"/>
    </source>
</evidence>
<dbReference type="Pfam" id="PF12717">
    <property type="entry name" value="Cnd1"/>
    <property type="match status" value="1"/>
</dbReference>
<sequence>MIFMNSNVSAVKNIQYILACLMHKREDEGVTEREHRVQVQRFFREISSQTEKQEFQELHVGYHGNKRTRVKPEVTATTAKIQSRQNPSRTSELMSRDLGAAPGPRRAPVAFGRWAVPRLFDELQRPDSSSRHEALESLCDLMRDPERLYQTVNGGFLEQLKVLLADDDASVRRETVELLHLLCGHSVGRQALLASSLLPPLAQLLDDSSSSCRTNVQRVLNRLALLPAGADALLALVPKLMLKLEEEEEEEEEVQVLLLSTLSRCSRLNALPALASDGVSLVGRKLSHRCTSVRREAAAAMMALSVPEDGKRQVCEEAVLPVVVALLQDDDVEVQANAAGVVMYTVVITAGSRRSGLFRGRVLAASGPLRLLRSHVPELQVVLFLLSAVFFSCPVPERFAPGRFDIVGHGHQLSHILLSLCTLAQQEALLEDFLWRRPALVREFGEERLLLACASFFGLALCCAATALAMRVGACDLMDAWDYLLKSPQLKKLLLLNVS</sequence>
<dbReference type="GO" id="GO:0016020">
    <property type="term" value="C:membrane"/>
    <property type="evidence" value="ECO:0007669"/>
    <property type="project" value="UniProtKB-SubCell"/>
</dbReference>